<reference evidence="2" key="1">
    <citation type="submission" date="2022-11" db="UniProtKB">
        <authorList>
            <consortium name="EnsemblMetazoa"/>
        </authorList>
    </citation>
    <scope>IDENTIFICATION</scope>
</reference>
<dbReference type="GeneID" id="119732466"/>
<evidence type="ECO:0000256" key="1">
    <source>
        <dbReference type="SAM" id="SignalP"/>
    </source>
</evidence>
<dbReference type="RefSeq" id="XP_038061919.1">
    <property type="nucleotide sequence ID" value="XM_038205991.1"/>
</dbReference>
<feature type="signal peptide" evidence="1">
    <location>
        <begin position="1"/>
        <end position="21"/>
    </location>
</feature>
<name>A0A914AEX9_PATMI</name>
<keyword evidence="1" id="KW-0732">Signal</keyword>
<dbReference type="AlphaFoldDB" id="A0A914AEX9"/>
<accession>A0A914AEX9</accession>
<evidence type="ECO:0000313" key="2">
    <source>
        <dbReference type="EnsemblMetazoa" id="XP_038061919.1"/>
    </source>
</evidence>
<dbReference type="EnsemblMetazoa" id="XM_038205991.1">
    <property type="protein sequence ID" value="XP_038061919.1"/>
    <property type="gene ID" value="LOC119732466"/>
</dbReference>
<keyword evidence="3" id="KW-1185">Reference proteome</keyword>
<evidence type="ECO:0000313" key="3">
    <source>
        <dbReference type="Proteomes" id="UP000887568"/>
    </source>
</evidence>
<sequence>MYKVMMTVFLLTVLAVTPSVSWDNNCLSLRDHYLMKSIGRITKEDMQLGMAAVACESCYRQVCTLEQLKEAYYFKSKDGSFPGEPGWYNPRPGERASGNLGVAKVGPCYDYDDGHECAFDIEGVRAVRIYASGSINVGHALCCRRTTPLAGGRGSNEY</sequence>
<protein>
    <submittedName>
        <fullName evidence="2">Uncharacterized protein</fullName>
    </submittedName>
</protein>
<proteinExistence type="predicted"/>
<organism evidence="2 3">
    <name type="scientific">Patiria miniata</name>
    <name type="common">Bat star</name>
    <name type="synonym">Asterina miniata</name>
    <dbReference type="NCBI Taxonomy" id="46514"/>
    <lineage>
        <taxon>Eukaryota</taxon>
        <taxon>Metazoa</taxon>
        <taxon>Echinodermata</taxon>
        <taxon>Eleutherozoa</taxon>
        <taxon>Asterozoa</taxon>
        <taxon>Asteroidea</taxon>
        <taxon>Valvatacea</taxon>
        <taxon>Valvatida</taxon>
        <taxon>Asterinidae</taxon>
        <taxon>Patiria</taxon>
    </lineage>
</organism>
<dbReference type="Proteomes" id="UP000887568">
    <property type="component" value="Unplaced"/>
</dbReference>
<feature type="chain" id="PRO_5037065437" evidence="1">
    <location>
        <begin position="22"/>
        <end position="158"/>
    </location>
</feature>